<proteinExistence type="predicted"/>
<reference evidence="1" key="1">
    <citation type="journal article" date="2018" name="Antonie Van Leeuwenhoek">
        <title>Proteinivorax hydrogeniformans sp. nov., an anaerobic, haloalkaliphilic bacterium fermenting proteinaceous compounds with high hydrogen production.</title>
        <authorList>
            <person name="Boltyanskaya Y."/>
            <person name="Detkova E."/>
            <person name="Pimenov N."/>
            <person name="Kevbrin V."/>
        </authorList>
    </citation>
    <scope>NUCLEOTIDE SEQUENCE</scope>
    <source>
        <strain evidence="1">Z-710</strain>
    </source>
</reference>
<dbReference type="EMBL" id="CP159485">
    <property type="protein sequence ID" value="XCI27677.1"/>
    <property type="molecule type" value="Genomic_DNA"/>
</dbReference>
<accession>A0AAU8HRH8</accession>
<reference evidence="1" key="2">
    <citation type="submission" date="2024-06" db="EMBL/GenBank/DDBJ databases">
        <authorList>
            <person name="Petrova K.O."/>
            <person name="Toshchakov S.V."/>
            <person name="Boltjanskaja Y.V."/>
            <person name="Kevbrin V.V."/>
        </authorList>
    </citation>
    <scope>NUCLEOTIDE SEQUENCE</scope>
    <source>
        <strain evidence="1">Z-710</strain>
    </source>
</reference>
<sequence length="161" mass="18359">MSRKKKIIILALVIFAAIAVYNIPGERANMMVVDIIDNQHKVEKIEILELDGQDYIIEEEELVAQIIDNFGLNGISSSDSLEDLLQEEYFKINFYLEGEILFSQQIYKVAVEDGNHRSLSKINHGYVASKIKGAPRFSWLRNSFNLGVPHEDANILDYVVE</sequence>
<dbReference type="RefSeq" id="WP_353892254.1">
    <property type="nucleotide sequence ID" value="NZ_CP159485.1"/>
</dbReference>
<name>A0AAU8HRH8_9FIRM</name>
<protein>
    <submittedName>
        <fullName evidence="1">Uncharacterized protein</fullName>
    </submittedName>
</protein>
<dbReference type="AlphaFoldDB" id="A0AAU8HRH8"/>
<gene>
    <name evidence="1" type="ORF">PRVXH_001586</name>
</gene>
<organism evidence="1">
    <name type="scientific">Proteinivorax hydrogeniformans</name>
    <dbReference type="NCBI Taxonomy" id="1826727"/>
    <lineage>
        <taxon>Bacteria</taxon>
        <taxon>Bacillati</taxon>
        <taxon>Bacillota</taxon>
        <taxon>Clostridia</taxon>
        <taxon>Eubacteriales</taxon>
        <taxon>Proteinivoracaceae</taxon>
        <taxon>Proteinivorax</taxon>
    </lineage>
</organism>
<evidence type="ECO:0000313" key="1">
    <source>
        <dbReference type="EMBL" id="XCI27677.1"/>
    </source>
</evidence>